<accession>A0AAV2KRY1</accession>
<keyword evidence="7" id="KW-1185">Reference proteome</keyword>
<evidence type="ECO:0000256" key="2">
    <source>
        <dbReference type="ARBA" id="ARBA00022771"/>
    </source>
</evidence>
<evidence type="ECO:0000313" key="7">
    <source>
        <dbReference type="Proteomes" id="UP001497482"/>
    </source>
</evidence>
<dbReference type="GO" id="GO:0008270">
    <property type="term" value="F:zinc ion binding"/>
    <property type="evidence" value="ECO:0007669"/>
    <property type="project" value="UniProtKB-KW"/>
</dbReference>
<evidence type="ECO:0000259" key="5">
    <source>
        <dbReference type="SMART" id="SM00647"/>
    </source>
</evidence>
<proteinExistence type="predicted"/>
<name>A0AAV2KRY1_KNICA</name>
<dbReference type="SMART" id="SM00647">
    <property type="entry name" value="IBR"/>
    <property type="match status" value="1"/>
</dbReference>
<keyword evidence="4" id="KW-0862">Zinc</keyword>
<keyword evidence="3" id="KW-0833">Ubl conjugation pathway</keyword>
<evidence type="ECO:0000256" key="3">
    <source>
        <dbReference type="ARBA" id="ARBA00022786"/>
    </source>
</evidence>
<gene>
    <name evidence="6" type="ORF">KC01_LOCUS20269</name>
</gene>
<evidence type="ECO:0000256" key="4">
    <source>
        <dbReference type="ARBA" id="ARBA00022833"/>
    </source>
</evidence>
<evidence type="ECO:0000256" key="1">
    <source>
        <dbReference type="ARBA" id="ARBA00022723"/>
    </source>
</evidence>
<protein>
    <recommendedName>
        <fullName evidence="5">IBR domain-containing protein</fullName>
    </recommendedName>
</protein>
<evidence type="ECO:0000313" key="6">
    <source>
        <dbReference type="EMBL" id="CAL1590820.1"/>
    </source>
</evidence>
<feature type="domain" description="IBR" evidence="5">
    <location>
        <begin position="111"/>
        <end position="186"/>
    </location>
</feature>
<dbReference type="EMBL" id="OZ035841">
    <property type="protein sequence ID" value="CAL1590820.1"/>
    <property type="molecule type" value="Genomic_DNA"/>
</dbReference>
<dbReference type="SUPFAM" id="SSF57850">
    <property type="entry name" value="RING/U-box"/>
    <property type="match status" value="1"/>
</dbReference>
<organism evidence="6 7">
    <name type="scientific">Knipowitschia caucasica</name>
    <name type="common">Caucasian dwarf goby</name>
    <name type="synonym">Pomatoschistus caucasicus</name>
    <dbReference type="NCBI Taxonomy" id="637954"/>
    <lineage>
        <taxon>Eukaryota</taxon>
        <taxon>Metazoa</taxon>
        <taxon>Chordata</taxon>
        <taxon>Craniata</taxon>
        <taxon>Vertebrata</taxon>
        <taxon>Euteleostomi</taxon>
        <taxon>Actinopterygii</taxon>
        <taxon>Neopterygii</taxon>
        <taxon>Teleostei</taxon>
        <taxon>Neoteleostei</taxon>
        <taxon>Acanthomorphata</taxon>
        <taxon>Gobiaria</taxon>
        <taxon>Gobiiformes</taxon>
        <taxon>Gobioidei</taxon>
        <taxon>Gobiidae</taxon>
        <taxon>Gobiinae</taxon>
        <taxon>Knipowitschia</taxon>
    </lineage>
</organism>
<dbReference type="Proteomes" id="UP001497482">
    <property type="component" value="Chromosome 19"/>
</dbReference>
<keyword evidence="1" id="KW-0479">Metal-binding</keyword>
<sequence>MGTRQSRPQAQQTHWWNEEKQPEATEKCYNPTDPLTFVEGDDEMDFLCIGYTSLRARMSCGHTVTPTSLTVWCRRQLDEGSMKFVCGLPNCDAEWTYEEVCKMALLTQEENTYFENKLFRNSINVTQDVKSCPGCKCRVVREDPNDLCVICPKCSTNSQPFIFCWQCLKKWKGPAPASYHCENDDCCYEKQRILENCPIRNFKRVAGVKGCPCIRACPACGFLLEHSGQNFIS</sequence>
<keyword evidence="2" id="KW-0863">Zinc-finger</keyword>
<dbReference type="InterPro" id="IPR002867">
    <property type="entry name" value="IBR_dom"/>
</dbReference>
<dbReference type="AlphaFoldDB" id="A0AAV2KRY1"/>
<reference evidence="6 7" key="1">
    <citation type="submission" date="2024-04" db="EMBL/GenBank/DDBJ databases">
        <authorList>
            <person name="Waldvogel A.-M."/>
            <person name="Schoenle A."/>
        </authorList>
    </citation>
    <scope>NUCLEOTIDE SEQUENCE [LARGE SCALE GENOMIC DNA]</scope>
</reference>